<dbReference type="InterPro" id="IPR011009">
    <property type="entry name" value="Kinase-like_dom_sf"/>
</dbReference>
<keyword evidence="5 6" id="KW-0067">ATP-binding</keyword>
<keyword evidence="2" id="KW-0808">Transferase</keyword>
<dbReference type="PANTHER" id="PTHR46146:SF4">
    <property type="entry name" value="SERINE_THREONINE-PROTEIN KINASE-LIKE PROTEIN CCR4"/>
    <property type="match status" value="1"/>
</dbReference>
<keyword evidence="3 6" id="KW-0547">Nucleotide-binding</keyword>
<dbReference type="CDD" id="cd14066">
    <property type="entry name" value="STKc_IRAK"/>
    <property type="match status" value="1"/>
</dbReference>
<dbReference type="InterPro" id="IPR017441">
    <property type="entry name" value="Protein_kinase_ATP_BS"/>
</dbReference>
<name>A0A7I8KHL6_SPIIN</name>
<dbReference type="Gene3D" id="1.10.510.10">
    <property type="entry name" value="Transferase(Phosphotransferase) domain 1"/>
    <property type="match status" value="1"/>
</dbReference>
<proteinExistence type="predicted"/>
<keyword evidence="9" id="KW-0732">Signal</keyword>
<accession>A0A7I8KHL6</accession>
<evidence type="ECO:0000256" key="1">
    <source>
        <dbReference type="ARBA" id="ARBA00022527"/>
    </source>
</evidence>
<evidence type="ECO:0000256" key="9">
    <source>
        <dbReference type="SAM" id="SignalP"/>
    </source>
</evidence>
<feature type="domain" description="Protein kinase" evidence="10">
    <location>
        <begin position="471"/>
        <end position="778"/>
    </location>
</feature>
<evidence type="ECO:0000256" key="7">
    <source>
        <dbReference type="SAM" id="MobiDB-lite"/>
    </source>
</evidence>
<dbReference type="InterPro" id="IPR008271">
    <property type="entry name" value="Ser/Thr_kinase_AS"/>
</dbReference>
<dbReference type="GO" id="GO:0004674">
    <property type="term" value="F:protein serine/threonine kinase activity"/>
    <property type="evidence" value="ECO:0007669"/>
    <property type="project" value="UniProtKB-KW"/>
</dbReference>
<evidence type="ECO:0000259" key="10">
    <source>
        <dbReference type="PROSITE" id="PS50011"/>
    </source>
</evidence>
<feature type="chain" id="PRO_5029633159" description="Protein kinase domain-containing protein" evidence="9">
    <location>
        <begin position="27"/>
        <end position="797"/>
    </location>
</feature>
<dbReference type="InterPro" id="IPR001245">
    <property type="entry name" value="Ser-Thr/Tyr_kinase_cat_dom"/>
</dbReference>
<keyword evidence="1" id="KW-0723">Serine/threonine-protein kinase</keyword>
<sequence length="797" mass="84688">MSPARTTALLFCLGVLSISFPQPAAAAPLATVAITHISNLTVICAIIPSRTNGNRYDINCTALPLGIQHSYPSGVASYTAIAAGDGFLCALTSPPSSGRTTMRWWDLTHERNGEEPKAKRLYFGSRLSELGAGESHVCALVGNTSEVRCWRWTEFASLRDRKLASIAVGGSFLCGLSLEQAIECFGSDGNVVGKQPSGRYSLLAAGRHHACAVAENGSSLTCWGSGAPQVGRIDFEVTSLALGDNRTCALSGVGRVRCWGAGRNMPESLRSELFLSIHAQGSSFCGVLNKNFTLVCWGSEIFTRNRVVFGNVLPGPCRTHCACGFIDGSGNLCPDGAVICRLCEVESIPISPPTGLSNSKNSQNGSGGGGGRRRRVAYVVLGAVGLGVGIAAVGICLCGRSGRWLQVHDSGPADQEAASGRSEPPPALANGRTPVDPASVHQRLGEFSRKGHNSTIEEFPLQVLLEVTSGFSEERKIGSGSFGAVYRATLDDGREVAIKRAEICSSSSHLGGHTRRQDDKEQAFVAELALLSRVNHKNLVRLEGFCSEGGERVLLYEYVANGTLSDHLHTLPSSPLAAWDARLRVALDAARGIEYLHRYAVPPIIHRDIKSSNILLSDVWTAKVSDFGLSLMGPEEDVSHISLRAAGTVGYMDPEYYRLQYLTTKSDVYSFGVVLLELLTGFKAIHQHDEDEDGDGDGDGGGGGGGDGVAPRNVVEFAVPHIDADQVHVVLDGRLPPPKPSEIESVQWLAYLAADCVSPEGRNRPTMTEVVSTLEKAVAACAAAAPPLPRSMSTQSL</sequence>
<organism evidence="11 12">
    <name type="scientific">Spirodela intermedia</name>
    <name type="common">Intermediate duckweed</name>
    <dbReference type="NCBI Taxonomy" id="51605"/>
    <lineage>
        <taxon>Eukaryota</taxon>
        <taxon>Viridiplantae</taxon>
        <taxon>Streptophyta</taxon>
        <taxon>Embryophyta</taxon>
        <taxon>Tracheophyta</taxon>
        <taxon>Spermatophyta</taxon>
        <taxon>Magnoliopsida</taxon>
        <taxon>Liliopsida</taxon>
        <taxon>Araceae</taxon>
        <taxon>Lemnoideae</taxon>
        <taxon>Spirodela</taxon>
    </lineage>
</organism>
<dbReference type="OrthoDB" id="61110at2759"/>
<evidence type="ECO:0000256" key="4">
    <source>
        <dbReference type="ARBA" id="ARBA00022777"/>
    </source>
</evidence>
<dbReference type="GO" id="GO:0005524">
    <property type="term" value="F:ATP binding"/>
    <property type="evidence" value="ECO:0007669"/>
    <property type="project" value="UniProtKB-UniRule"/>
</dbReference>
<evidence type="ECO:0000256" key="2">
    <source>
        <dbReference type="ARBA" id="ARBA00022679"/>
    </source>
</evidence>
<dbReference type="SMART" id="SM00220">
    <property type="entry name" value="S_TKc"/>
    <property type="match status" value="1"/>
</dbReference>
<reference evidence="11" key="1">
    <citation type="submission" date="2020-02" db="EMBL/GenBank/DDBJ databases">
        <authorList>
            <person name="Scholz U."/>
            <person name="Mascher M."/>
            <person name="Fiebig A."/>
        </authorList>
    </citation>
    <scope>NUCLEOTIDE SEQUENCE</scope>
</reference>
<evidence type="ECO:0000256" key="5">
    <source>
        <dbReference type="ARBA" id="ARBA00022840"/>
    </source>
</evidence>
<feature type="compositionally biased region" description="Gly residues" evidence="7">
    <location>
        <begin position="699"/>
        <end position="708"/>
    </location>
</feature>
<feature type="transmembrane region" description="Helical" evidence="8">
    <location>
        <begin position="376"/>
        <end position="398"/>
    </location>
</feature>
<dbReference type="Proteomes" id="UP000663760">
    <property type="component" value="Chromosome 5"/>
</dbReference>
<evidence type="ECO:0000256" key="8">
    <source>
        <dbReference type="SAM" id="Phobius"/>
    </source>
</evidence>
<protein>
    <recommendedName>
        <fullName evidence="10">Protein kinase domain-containing protein</fullName>
    </recommendedName>
</protein>
<dbReference type="AlphaFoldDB" id="A0A7I8KHL6"/>
<dbReference type="SUPFAM" id="SSF50985">
    <property type="entry name" value="RCC1/BLIP-II"/>
    <property type="match status" value="1"/>
</dbReference>
<feature type="signal peptide" evidence="9">
    <location>
        <begin position="1"/>
        <end position="26"/>
    </location>
</feature>
<keyword evidence="12" id="KW-1185">Reference proteome</keyword>
<keyword evidence="8" id="KW-0812">Transmembrane</keyword>
<evidence type="ECO:0000256" key="6">
    <source>
        <dbReference type="PROSITE-ProRule" id="PRU10141"/>
    </source>
</evidence>
<gene>
    <name evidence="11" type="ORF">SI8410_05007148</name>
</gene>
<feature type="region of interest" description="Disordered" evidence="7">
    <location>
        <begin position="689"/>
        <end position="710"/>
    </location>
</feature>
<evidence type="ECO:0000313" key="12">
    <source>
        <dbReference type="Proteomes" id="UP000663760"/>
    </source>
</evidence>
<keyword evidence="8" id="KW-1133">Transmembrane helix</keyword>
<dbReference type="PROSITE" id="PS00107">
    <property type="entry name" value="PROTEIN_KINASE_ATP"/>
    <property type="match status" value="1"/>
</dbReference>
<dbReference type="PROSITE" id="PS00108">
    <property type="entry name" value="PROTEIN_KINASE_ST"/>
    <property type="match status" value="1"/>
</dbReference>
<feature type="region of interest" description="Disordered" evidence="7">
    <location>
        <begin position="410"/>
        <end position="436"/>
    </location>
</feature>
<evidence type="ECO:0000313" key="11">
    <source>
        <dbReference type="EMBL" id="CAA7396485.1"/>
    </source>
</evidence>
<dbReference type="PROSITE" id="PS50011">
    <property type="entry name" value="PROTEIN_KINASE_DOM"/>
    <property type="match status" value="1"/>
</dbReference>
<dbReference type="InterPro" id="IPR009091">
    <property type="entry name" value="RCC1/BLIP-II"/>
</dbReference>
<dbReference type="Gene3D" id="3.30.200.20">
    <property type="entry name" value="Phosphorylase Kinase, domain 1"/>
    <property type="match status" value="1"/>
</dbReference>
<dbReference type="Gene3D" id="2.130.10.30">
    <property type="entry name" value="Regulator of chromosome condensation 1/beta-lactamase-inhibitor protein II"/>
    <property type="match status" value="1"/>
</dbReference>
<evidence type="ECO:0000256" key="3">
    <source>
        <dbReference type="ARBA" id="ARBA00022741"/>
    </source>
</evidence>
<keyword evidence="8" id="KW-0472">Membrane</keyword>
<dbReference type="Pfam" id="PF07714">
    <property type="entry name" value="PK_Tyr_Ser-Thr"/>
    <property type="match status" value="1"/>
</dbReference>
<dbReference type="SUPFAM" id="SSF56112">
    <property type="entry name" value="Protein kinase-like (PK-like)"/>
    <property type="match status" value="1"/>
</dbReference>
<dbReference type="InterPro" id="IPR000719">
    <property type="entry name" value="Prot_kinase_dom"/>
</dbReference>
<dbReference type="EMBL" id="LR746268">
    <property type="protein sequence ID" value="CAA7396485.1"/>
    <property type="molecule type" value="Genomic_DNA"/>
</dbReference>
<dbReference type="PANTHER" id="PTHR46146">
    <property type="entry name" value="SERINE/THREONINE-PROTEIN KINASE-LIKE PROTEIN CCR4"/>
    <property type="match status" value="1"/>
</dbReference>
<feature type="binding site" evidence="6">
    <location>
        <position position="499"/>
    </location>
    <ligand>
        <name>ATP</name>
        <dbReference type="ChEBI" id="CHEBI:30616"/>
    </ligand>
</feature>
<keyword evidence="4" id="KW-0418">Kinase</keyword>